<dbReference type="AlphaFoldDB" id="A0A1I6JW08"/>
<dbReference type="InterPro" id="IPR036388">
    <property type="entry name" value="WH-like_DNA-bd_sf"/>
</dbReference>
<feature type="domain" description="RNA polymerase sigma-70" evidence="1">
    <location>
        <begin position="136"/>
        <end position="149"/>
    </location>
</feature>
<dbReference type="GO" id="GO:0003700">
    <property type="term" value="F:DNA-binding transcription factor activity"/>
    <property type="evidence" value="ECO:0007669"/>
    <property type="project" value="InterPro"/>
</dbReference>
<dbReference type="OrthoDB" id="2064505at2"/>
<dbReference type="GO" id="GO:0003677">
    <property type="term" value="F:DNA binding"/>
    <property type="evidence" value="ECO:0007669"/>
    <property type="project" value="InterPro"/>
</dbReference>
<evidence type="ECO:0000259" key="1">
    <source>
        <dbReference type="PROSITE" id="PS00715"/>
    </source>
</evidence>
<dbReference type="STRING" id="37658.SAMN05661086_01998"/>
<dbReference type="PANTHER" id="PTHR30603:SF47">
    <property type="entry name" value="RNA POLYMERASE SIGMA FACTOR SIGD, CHLOROPLASTIC"/>
    <property type="match status" value="1"/>
</dbReference>
<dbReference type="InterPro" id="IPR007127">
    <property type="entry name" value="RNA_pol_sigma_70_r1_1"/>
</dbReference>
<gene>
    <name evidence="2" type="ORF">SAMN05661086_01998</name>
</gene>
<reference evidence="2 3" key="1">
    <citation type="submission" date="2016-10" db="EMBL/GenBank/DDBJ databases">
        <authorList>
            <person name="de Groot N.N."/>
        </authorList>
    </citation>
    <scope>NUCLEOTIDE SEQUENCE [LARGE SCALE GENOMIC DNA]</scope>
    <source>
        <strain evidence="2 3">743A</strain>
    </source>
</reference>
<sequence>MIDQNKFLEVLKDIMEAAKKHDNEITKDEISTLLGDITLSQEQMDSVYQYLAENRIRVKGVVSLEQEESEEDSMYLKMYMKELGAVKALSAEEKLVLLEKYAEGSTEAKDKLLEASLHDVVSIAKKHRNKGVSIEDLIQEGNIGLLRGLSQLPEEKEKITKSYLKDAIQSAVLEALEERNHEVEQERAVVAKANLIHEAMRQLTEDMGGIPTAEELAEYTKLDLDEIRDILELSVE</sequence>
<dbReference type="InterPro" id="IPR007624">
    <property type="entry name" value="RNA_pol_sigma70_r3"/>
</dbReference>
<dbReference type="SUPFAM" id="SSF88946">
    <property type="entry name" value="Sigma2 domain of RNA polymerase sigma factors"/>
    <property type="match status" value="1"/>
</dbReference>
<dbReference type="PROSITE" id="PS00715">
    <property type="entry name" value="SIGMA70_1"/>
    <property type="match status" value="1"/>
</dbReference>
<dbReference type="RefSeq" id="WP_092560540.1">
    <property type="nucleotide sequence ID" value="NZ_FOYZ01000007.1"/>
</dbReference>
<dbReference type="InterPro" id="IPR007627">
    <property type="entry name" value="RNA_pol_sigma70_r2"/>
</dbReference>
<dbReference type="InterPro" id="IPR050239">
    <property type="entry name" value="Sigma-70_RNA_pol_init_factors"/>
</dbReference>
<organism evidence="2 3">
    <name type="scientific">Anaeromicropila populeti</name>
    <dbReference type="NCBI Taxonomy" id="37658"/>
    <lineage>
        <taxon>Bacteria</taxon>
        <taxon>Bacillati</taxon>
        <taxon>Bacillota</taxon>
        <taxon>Clostridia</taxon>
        <taxon>Lachnospirales</taxon>
        <taxon>Lachnospiraceae</taxon>
        <taxon>Anaeromicropila</taxon>
    </lineage>
</organism>
<evidence type="ECO:0000313" key="3">
    <source>
        <dbReference type="Proteomes" id="UP000199659"/>
    </source>
</evidence>
<dbReference type="Pfam" id="PF04539">
    <property type="entry name" value="Sigma70_r3"/>
    <property type="match status" value="1"/>
</dbReference>
<evidence type="ECO:0000313" key="2">
    <source>
        <dbReference type="EMBL" id="SFR83137.1"/>
    </source>
</evidence>
<dbReference type="PANTHER" id="PTHR30603">
    <property type="entry name" value="RNA POLYMERASE SIGMA FACTOR RPO"/>
    <property type="match status" value="1"/>
</dbReference>
<dbReference type="InterPro" id="IPR013325">
    <property type="entry name" value="RNA_pol_sigma_r2"/>
</dbReference>
<dbReference type="Gene3D" id="1.10.10.10">
    <property type="entry name" value="Winged helix-like DNA-binding domain superfamily/Winged helix DNA-binding domain"/>
    <property type="match status" value="1"/>
</dbReference>
<dbReference type="Proteomes" id="UP000199659">
    <property type="component" value="Unassembled WGS sequence"/>
</dbReference>
<accession>A0A1I6JW08</accession>
<dbReference type="Pfam" id="PF03979">
    <property type="entry name" value="Sigma70_r1_1"/>
    <property type="match status" value="1"/>
</dbReference>
<protein>
    <submittedName>
        <fullName evidence="2">RNA polymerase primary sigma factor</fullName>
    </submittedName>
</protein>
<dbReference type="InterPro" id="IPR000943">
    <property type="entry name" value="RNA_pol_sigma70"/>
</dbReference>
<dbReference type="EMBL" id="FOYZ01000007">
    <property type="protein sequence ID" value="SFR83137.1"/>
    <property type="molecule type" value="Genomic_DNA"/>
</dbReference>
<dbReference type="InterPro" id="IPR013324">
    <property type="entry name" value="RNA_pol_sigma_r3/r4-like"/>
</dbReference>
<dbReference type="GO" id="GO:0006352">
    <property type="term" value="P:DNA-templated transcription initiation"/>
    <property type="evidence" value="ECO:0007669"/>
    <property type="project" value="InterPro"/>
</dbReference>
<dbReference type="Pfam" id="PF04542">
    <property type="entry name" value="Sigma70_r2"/>
    <property type="match status" value="1"/>
</dbReference>
<proteinExistence type="predicted"/>
<name>A0A1I6JW08_9FIRM</name>
<keyword evidence="3" id="KW-1185">Reference proteome</keyword>
<dbReference type="SUPFAM" id="SSF88659">
    <property type="entry name" value="Sigma3 and sigma4 domains of RNA polymerase sigma factors"/>
    <property type="match status" value="1"/>
</dbReference>
<dbReference type="Gene3D" id="1.20.120.1810">
    <property type="match status" value="1"/>
</dbReference>